<evidence type="ECO:0008006" key="5">
    <source>
        <dbReference type="Google" id="ProtNLM"/>
    </source>
</evidence>
<feature type="compositionally biased region" description="Polar residues" evidence="1">
    <location>
        <begin position="1"/>
        <end position="12"/>
    </location>
</feature>
<feature type="compositionally biased region" description="Basic and acidic residues" evidence="1">
    <location>
        <begin position="28"/>
        <end position="39"/>
    </location>
</feature>
<name>A0A8H6IJ41_9AGAR</name>
<accession>A0A8H6IJ41</accession>
<feature type="transmembrane region" description="Helical" evidence="2">
    <location>
        <begin position="244"/>
        <end position="270"/>
    </location>
</feature>
<keyword evidence="4" id="KW-1185">Reference proteome</keyword>
<dbReference type="AlphaFoldDB" id="A0A8H6IJ41"/>
<feature type="transmembrane region" description="Helical" evidence="2">
    <location>
        <begin position="160"/>
        <end position="184"/>
    </location>
</feature>
<dbReference type="OrthoDB" id="3364069at2759"/>
<keyword evidence="2" id="KW-1133">Transmembrane helix</keyword>
<evidence type="ECO:0000256" key="1">
    <source>
        <dbReference type="SAM" id="MobiDB-lite"/>
    </source>
</evidence>
<feature type="transmembrane region" description="Helical" evidence="2">
    <location>
        <begin position="537"/>
        <end position="562"/>
    </location>
</feature>
<feature type="region of interest" description="Disordered" evidence="1">
    <location>
        <begin position="1"/>
        <end position="101"/>
    </location>
</feature>
<keyword evidence="2" id="KW-0472">Membrane</keyword>
<dbReference type="Proteomes" id="UP000521943">
    <property type="component" value="Unassembled WGS sequence"/>
</dbReference>
<organism evidence="3 4">
    <name type="scientific">Ephemerocybe angulata</name>
    <dbReference type="NCBI Taxonomy" id="980116"/>
    <lineage>
        <taxon>Eukaryota</taxon>
        <taxon>Fungi</taxon>
        <taxon>Dikarya</taxon>
        <taxon>Basidiomycota</taxon>
        <taxon>Agaricomycotina</taxon>
        <taxon>Agaricomycetes</taxon>
        <taxon>Agaricomycetidae</taxon>
        <taxon>Agaricales</taxon>
        <taxon>Agaricineae</taxon>
        <taxon>Psathyrellaceae</taxon>
        <taxon>Ephemerocybe</taxon>
    </lineage>
</organism>
<evidence type="ECO:0000313" key="4">
    <source>
        <dbReference type="Proteomes" id="UP000521943"/>
    </source>
</evidence>
<evidence type="ECO:0000256" key="2">
    <source>
        <dbReference type="SAM" id="Phobius"/>
    </source>
</evidence>
<dbReference type="EMBL" id="JACGCI010000003">
    <property type="protein sequence ID" value="KAF6764776.1"/>
    <property type="molecule type" value="Genomic_DNA"/>
</dbReference>
<comment type="caution">
    <text evidence="3">The sequence shown here is derived from an EMBL/GenBank/DDBJ whole genome shotgun (WGS) entry which is preliminary data.</text>
</comment>
<feature type="transmembrane region" description="Helical" evidence="2">
    <location>
        <begin position="568"/>
        <end position="588"/>
    </location>
</feature>
<evidence type="ECO:0000313" key="3">
    <source>
        <dbReference type="EMBL" id="KAF6764776.1"/>
    </source>
</evidence>
<keyword evidence="2" id="KW-0812">Transmembrane</keyword>
<feature type="compositionally biased region" description="Low complexity" evidence="1">
    <location>
        <begin position="48"/>
        <end position="66"/>
    </location>
</feature>
<protein>
    <recommendedName>
        <fullName evidence="5">Transmembrane protein</fullName>
    </recommendedName>
</protein>
<gene>
    <name evidence="3" type="ORF">DFP72DRAFT_869231</name>
</gene>
<proteinExistence type="predicted"/>
<sequence>MARSNTSTSSDGENGHEPTPPGLNAGASDRDDSPAEQARRLSLPPPTSSTSSSSSSLRSGSHTPTSAANPASKNPNPKARLSPERDLRQSRRNSSSGLLIPIQEEDDAYMDFHQSNPRWQFSESLLVDTDEEDDEEAEEWLLEQELAKEGLYRGSYKRLVALYTLVPLTTLLTFILLALLPLLAYPLDPTSPHSPYPYSPSLPYPLPELLTAAALWSLALLLRECLFSLSASLAAQLPSPAAPALSLLATTAHTLTAAALQLAAVILLLIAPSPGFKHPTWHDHAFRRVWTVALGWAGAEALVGVKQGYENIALYRDVLVNVKRISASPEDTPRPLDRAPFHQASAAVLDGSPALTREGSTQELFFPPGEDGVNVHRMDYARAVPPPLGERQPLLAVGGTGKAPQQPMNINSVFQFSRKAIEQEVQNDLDQLAALKAREELEEIYGIPVIKIPVFISCLHRINAVLNSLGTFLLLSAAYLRSPLAPPAPSHPQAPAPTNSFVSSSLRSSLSSLASTITTQRVPLLHHLFKKRTHTTLLGATAAAVVAAHLLLALLHTAWVLPRIGVPTYVYIGLLVSLSLFFAGLAFWEALV</sequence>
<reference evidence="3 4" key="1">
    <citation type="submission" date="2020-07" db="EMBL/GenBank/DDBJ databases">
        <title>Comparative genomics of pyrophilous fungi reveals a link between fire events and developmental genes.</title>
        <authorList>
            <consortium name="DOE Joint Genome Institute"/>
            <person name="Steindorff A.S."/>
            <person name="Carver A."/>
            <person name="Calhoun S."/>
            <person name="Stillman K."/>
            <person name="Liu H."/>
            <person name="Lipzen A."/>
            <person name="Pangilinan J."/>
            <person name="Labutti K."/>
            <person name="Bruns T.D."/>
            <person name="Grigoriev I.V."/>
        </authorList>
    </citation>
    <scope>NUCLEOTIDE SEQUENCE [LARGE SCALE GENOMIC DNA]</scope>
    <source>
        <strain evidence="3 4">CBS 144469</strain>
    </source>
</reference>